<feature type="region of interest" description="Disordered" evidence="1">
    <location>
        <begin position="1"/>
        <end position="28"/>
    </location>
</feature>
<dbReference type="CDD" id="cd14688">
    <property type="entry name" value="bZIP_YAP"/>
    <property type="match status" value="1"/>
</dbReference>
<comment type="caution">
    <text evidence="3">The sequence shown here is derived from an EMBL/GenBank/DDBJ whole genome shotgun (WGS) entry which is preliminary data.</text>
</comment>
<dbReference type="InParanoid" id="A3GG71"/>
<evidence type="ECO:0000256" key="1">
    <source>
        <dbReference type="SAM" id="MobiDB-lite"/>
    </source>
</evidence>
<dbReference type="KEGG" id="pic:PICST_28494"/>
<gene>
    <name evidence="3" type="primary">JUND</name>
    <name evidence="3" type="ORF">PICST_28494</name>
</gene>
<dbReference type="SUPFAM" id="SSF57959">
    <property type="entry name" value="Leucine zipper domain"/>
    <property type="match status" value="1"/>
</dbReference>
<dbReference type="PROSITE" id="PS00036">
    <property type="entry name" value="BZIP_BASIC"/>
    <property type="match status" value="1"/>
</dbReference>
<keyword evidence="4" id="KW-1185">Reference proteome</keyword>
<evidence type="ECO:0000313" key="4">
    <source>
        <dbReference type="Proteomes" id="UP000002258"/>
    </source>
</evidence>
<dbReference type="RefSeq" id="XP_001387909.2">
    <property type="nucleotide sequence ID" value="XM_001387872.1"/>
</dbReference>
<dbReference type="AlphaFoldDB" id="A3GG71"/>
<protein>
    <submittedName>
        <fullName evidence="3">Transcriptional activator of the JUN family</fullName>
    </submittedName>
</protein>
<dbReference type="InterPro" id="IPR004827">
    <property type="entry name" value="bZIP"/>
</dbReference>
<dbReference type="Pfam" id="PF11905">
    <property type="entry name" value="DUF3425"/>
    <property type="match status" value="1"/>
</dbReference>
<dbReference type="PANTHER" id="PTHR38116:SF9">
    <property type="entry name" value="BZIP DOMAIN-CONTAINING PROTEIN"/>
    <property type="match status" value="1"/>
</dbReference>
<feature type="region of interest" description="Disordered" evidence="1">
    <location>
        <begin position="91"/>
        <end position="130"/>
    </location>
</feature>
<dbReference type="GO" id="GO:0003700">
    <property type="term" value="F:DNA-binding transcription factor activity"/>
    <property type="evidence" value="ECO:0007669"/>
    <property type="project" value="InterPro"/>
</dbReference>
<dbReference type="EMBL" id="AAVQ01000001">
    <property type="protein sequence ID" value="EAZ63886.2"/>
    <property type="molecule type" value="Genomic_DNA"/>
</dbReference>
<evidence type="ECO:0000313" key="3">
    <source>
        <dbReference type="EMBL" id="EAZ63886.2"/>
    </source>
</evidence>
<dbReference type="Proteomes" id="UP000002258">
    <property type="component" value="Chromosome 1"/>
</dbReference>
<feature type="compositionally biased region" description="Basic residues" evidence="1">
    <location>
        <begin position="9"/>
        <end position="25"/>
    </location>
</feature>
<dbReference type="Gene3D" id="1.20.5.170">
    <property type="match status" value="1"/>
</dbReference>
<dbReference type="PANTHER" id="PTHR38116">
    <property type="entry name" value="CHROMOSOME 7, WHOLE GENOME SHOTGUN SEQUENCE"/>
    <property type="match status" value="1"/>
</dbReference>
<proteinExistence type="predicted"/>
<dbReference type="SMART" id="SM00338">
    <property type="entry name" value="BRLZ"/>
    <property type="match status" value="1"/>
</dbReference>
<name>A3GG71_PICST</name>
<dbReference type="InterPro" id="IPR046347">
    <property type="entry name" value="bZIP_sf"/>
</dbReference>
<dbReference type="InterPro" id="IPR021833">
    <property type="entry name" value="DUF3425"/>
</dbReference>
<sequence length="544" mass="61034">MAPNDQSRKERKRLQNKISQRKHRARQADRIQALEEEVKQLRHANQESAQFARILTEIRTKVSTASSALKELDQFLSLKLDVFDDCKTVSPMDEASQTRSNTNALETISPNTSVSSTTPSPKQDVVGSSGDINTPQIATAEIANRNEPSSHSVSIPVDAYQVGEPILPLQTSTTIIATGAPLITSTDLPESTPISGMSGSPIILANDPVNENIVLSDSYSSKIHTPHSISAFESFFHPSIMSLSSYFTPRVFDNIESSFRSSVNDIISKHAELGPSTITNQNMINVLVDYAETILEQLPGIQGFTLALGGFQWVCGQLLLILCERPELRFLRHLLFPDNPSQENNKVMQKMLVELEKRLRHKYLKDHPSMSSISQYHISSPRVPVLFPGFFKPTALQEYYLENNIPYKHLINFIVWPEFRDALLRNADQMEFSGSMDEVMDNVVIRMTQSLQPEKLFFVQQLKDVITLEMQQRMEGVSLNMVPNISSAELVNAGITNPNNWKLTRSYGFRYSKVVPSNLIVEDIDDTDPNMIIRPVLVSQPSST</sequence>
<organism evidence="3 4">
    <name type="scientific">Scheffersomyces stipitis (strain ATCC 58785 / CBS 6054 / NBRC 10063 / NRRL Y-11545)</name>
    <name type="common">Yeast</name>
    <name type="synonym">Pichia stipitis</name>
    <dbReference type="NCBI Taxonomy" id="322104"/>
    <lineage>
        <taxon>Eukaryota</taxon>
        <taxon>Fungi</taxon>
        <taxon>Dikarya</taxon>
        <taxon>Ascomycota</taxon>
        <taxon>Saccharomycotina</taxon>
        <taxon>Pichiomycetes</taxon>
        <taxon>Debaryomycetaceae</taxon>
        <taxon>Scheffersomyces</taxon>
    </lineage>
</organism>
<dbReference type="HOGENOM" id="CLU_500685_0_0_1"/>
<dbReference type="GeneID" id="4851270"/>
<feature type="compositionally biased region" description="Low complexity" evidence="1">
    <location>
        <begin position="109"/>
        <end position="121"/>
    </location>
</feature>
<reference evidence="3 4" key="1">
    <citation type="journal article" date="2007" name="Nat. Biotechnol.">
        <title>Genome sequence of the lignocellulose-bioconverting and xylose-fermenting yeast Pichia stipitis.</title>
        <authorList>
            <person name="Jeffries T.W."/>
            <person name="Grigoriev I.V."/>
            <person name="Grimwood J."/>
            <person name="Laplaza J.M."/>
            <person name="Aerts A."/>
            <person name="Salamov A."/>
            <person name="Schmutz J."/>
            <person name="Lindquist E."/>
            <person name="Dehal P."/>
            <person name="Shapiro H."/>
            <person name="Jin Y.S."/>
            <person name="Passoth V."/>
            <person name="Richardson P.M."/>
        </authorList>
    </citation>
    <scope>NUCLEOTIDE SEQUENCE [LARGE SCALE GENOMIC DNA]</scope>
    <source>
        <strain evidence="4">ATCC 58785 / CBS 6054 / NBRC 10063 / NRRL Y-11545</strain>
    </source>
</reference>
<feature type="domain" description="BZIP" evidence="2">
    <location>
        <begin position="11"/>
        <end position="26"/>
    </location>
</feature>
<feature type="compositionally biased region" description="Polar residues" evidence="1">
    <location>
        <begin position="95"/>
        <end position="108"/>
    </location>
</feature>
<evidence type="ECO:0000259" key="2">
    <source>
        <dbReference type="PROSITE" id="PS00036"/>
    </source>
</evidence>
<accession>A3GG71</accession>